<dbReference type="GO" id="GO:0007399">
    <property type="term" value="P:nervous system development"/>
    <property type="evidence" value="ECO:0007669"/>
    <property type="project" value="TreeGrafter"/>
</dbReference>
<dbReference type="InterPro" id="IPR051519">
    <property type="entry name" value="PDE6D_unc-119_myristoyl-bd"/>
</dbReference>
<sequence>MLLAKDYVTPEDILKLPSITNNYLCPIDANIYDIEFLRYKIRDLKTGNTILEISLSKDNEDIINDYFVENDSNDLGRFIRYQFTPNFLKLKSIGATFEFKIGNKSIRNFRMIEKHYFRNTLLQCYDFNFGFCMPNSTNTWEHIYDVPSLTSSFINDIINNPFESKSDTFYFADGKLIIHNKADYSFNGVSHED</sequence>
<dbReference type="AlphaFoldDB" id="A0AAW1DAI9"/>
<dbReference type="EMBL" id="JAPXFL010000004">
    <property type="protein sequence ID" value="KAK9508039.1"/>
    <property type="molecule type" value="Genomic_DNA"/>
</dbReference>
<dbReference type="InterPro" id="IPR014756">
    <property type="entry name" value="Ig_E-set"/>
</dbReference>
<evidence type="ECO:0000256" key="2">
    <source>
        <dbReference type="ARBA" id="ARBA00022448"/>
    </source>
</evidence>
<evidence type="ECO:0000313" key="7">
    <source>
        <dbReference type="Proteomes" id="UP001461498"/>
    </source>
</evidence>
<dbReference type="GO" id="GO:0008289">
    <property type="term" value="F:lipid binding"/>
    <property type="evidence" value="ECO:0007669"/>
    <property type="project" value="UniProtKB-KW"/>
</dbReference>
<dbReference type="Pfam" id="PF05351">
    <property type="entry name" value="GMP_PDE_delta"/>
    <property type="match status" value="1"/>
</dbReference>
<organism evidence="6 7">
    <name type="scientific">Rhynocoris fuscipes</name>
    <dbReference type="NCBI Taxonomy" id="488301"/>
    <lineage>
        <taxon>Eukaryota</taxon>
        <taxon>Metazoa</taxon>
        <taxon>Ecdysozoa</taxon>
        <taxon>Arthropoda</taxon>
        <taxon>Hexapoda</taxon>
        <taxon>Insecta</taxon>
        <taxon>Pterygota</taxon>
        <taxon>Neoptera</taxon>
        <taxon>Paraneoptera</taxon>
        <taxon>Hemiptera</taxon>
        <taxon>Heteroptera</taxon>
        <taxon>Panheteroptera</taxon>
        <taxon>Cimicomorpha</taxon>
        <taxon>Reduviidae</taxon>
        <taxon>Harpactorinae</taxon>
        <taxon>Harpactorini</taxon>
        <taxon>Rhynocoris</taxon>
    </lineage>
</organism>
<dbReference type="PANTHER" id="PTHR12951">
    <property type="entry name" value="RETINAL PROTEIN 4"/>
    <property type="match status" value="1"/>
</dbReference>
<accession>A0AAW1DAI9</accession>
<keyword evidence="4" id="KW-0446">Lipid-binding</keyword>
<dbReference type="GO" id="GO:0060271">
    <property type="term" value="P:cilium assembly"/>
    <property type="evidence" value="ECO:0007669"/>
    <property type="project" value="TreeGrafter"/>
</dbReference>
<dbReference type="Gene3D" id="2.70.50.40">
    <property type="entry name" value="GMP phosphodiesterase, delta subunit"/>
    <property type="match status" value="1"/>
</dbReference>
<evidence type="ECO:0000256" key="1">
    <source>
        <dbReference type="ARBA" id="ARBA00008102"/>
    </source>
</evidence>
<comment type="caution">
    <text evidence="6">The sequence shown here is derived from an EMBL/GenBank/DDBJ whole genome shotgun (WGS) entry which is preliminary data.</text>
</comment>
<name>A0AAW1DAI9_9HEMI</name>
<dbReference type="InterPro" id="IPR008015">
    <property type="entry name" value="PDED_dom"/>
</dbReference>
<gene>
    <name evidence="6" type="ORF">O3M35_007786</name>
</gene>
<reference evidence="6 7" key="1">
    <citation type="submission" date="2022-12" db="EMBL/GenBank/DDBJ databases">
        <title>Chromosome-level genome assembly of true bugs.</title>
        <authorList>
            <person name="Ma L."/>
            <person name="Li H."/>
        </authorList>
    </citation>
    <scope>NUCLEOTIDE SEQUENCE [LARGE SCALE GENOMIC DNA]</scope>
    <source>
        <strain evidence="6">Lab_2022b</strain>
    </source>
</reference>
<dbReference type="SUPFAM" id="SSF81296">
    <property type="entry name" value="E set domains"/>
    <property type="match status" value="1"/>
</dbReference>
<evidence type="ECO:0000256" key="3">
    <source>
        <dbReference type="ARBA" id="ARBA00022927"/>
    </source>
</evidence>
<protein>
    <recommendedName>
        <fullName evidence="5">GMP phosphodiesterase delta subunit domain-containing protein</fullName>
    </recommendedName>
</protein>
<dbReference type="FunFam" id="2.70.50.40:FF:000003">
    <property type="entry name" value="UNC119 homologue, putative"/>
    <property type="match status" value="1"/>
</dbReference>
<comment type="similarity">
    <text evidence="1">Belongs to the PDE6D/unc-119 family.</text>
</comment>
<dbReference type="GO" id="GO:0042953">
    <property type="term" value="P:lipoprotein transport"/>
    <property type="evidence" value="ECO:0007669"/>
    <property type="project" value="TreeGrafter"/>
</dbReference>
<evidence type="ECO:0000259" key="5">
    <source>
        <dbReference type="Pfam" id="PF05351"/>
    </source>
</evidence>
<keyword evidence="2" id="KW-0813">Transport</keyword>
<keyword evidence="7" id="KW-1185">Reference proteome</keyword>
<evidence type="ECO:0000313" key="6">
    <source>
        <dbReference type="EMBL" id="KAK9508039.1"/>
    </source>
</evidence>
<dbReference type="GO" id="GO:0005929">
    <property type="term" value="C:cilium"/>
    <property type="evidence" value="ECO:0007669"/>
    <property type="project" value="TreeGrafter"/>
</dbReference>
<dbReference type="PANTHER" id="PTHR12951:SF1">
    <property type="entry name" value="PROTEIN UNC-119 HOMOLOG"/>
    <property type="match status" value="1"/>
</dbReference>
<evidence type="ECO:0000256" key="4">
    <source>
        <dbReference type="ARBA" id="ARBA00023121"/>
    </source>
</evidence>
<dbReference type="InterPro" id="IPR037036">
    <property type="entry name" value="PDED_dom_sf"/>
</dbReference>
<dbReference type="Proteomes" id="UP001461498">
    <property type="component" value="Unassembled WGS sequence"/>
</dbReference>
<keyword evidence="3" id="KW-0653">Protein transport</keyword>
<feature type="domain" description="GMP phosphodiesterase delta subunit" evidence="5">
    <location>
        <begin position="29"/>
        <end position="186"/>
    </location>
</feature>
<proteinExistence type="inferred from homology"/>